<dbReference type="AlphaFoldDB" id="A0A106P6T9"/>
<protein>
    <recommendedName>
        <fullName evidence="3">DUF3383 domain-containing protein</fullName>
    </recommendedName>
</protein>
<dbReference type="Proteomes" id="UP000068603">
    <property type="component" value="Unassembled WGS sequence"/>
</dbReference>
<dbReference type="Pfam" id="PF11863">
    <property type="entry name" value="DUF3383"/>
    <property type="match status" value="1"/>
</dbReference>
<dbReference type="RefSeq" id="WP_060150067.1">
    <property type="nucleotide sequence ID" value="NZ_LPGD01000097.1"/>
</dbReference>
<dbReference type="InterPro" id="IPR021808">
    <property type="entry name" value="DUF3383"/>
</dbReference>
<comment type="caution">
    <text evidence="1">The sequence shown here is derived from an EMBL/GenBank/DDBJ whole genome shotgun (WGS) entry which is preliminary data.</text>
</comment>
<name>A0A106P6T9_9BURK</name>
<evidence type="ECO:0000313" key="1">
    <source>
        <dbReference type="EMBL" id="KWA62695.1"/>
    </source>
</evidence>
<gene>
    <name evidence="1" type="ORF">WT44_13785</name>
</gene>
<sequence length="499" mass="54524">MLPIDDVVNVQLNMQARAPSRRNFGMTLLLTPEAGNVFNDTSTLWIYAAQQPDVEAAFGTNSETARATRRFMAQQPRPKELMIGRWVRNERVLPATAAALIGSPVTAPVSDFHAVSAGYLTVMFGDTPTRLGPLNLTNTVTFNDVVKAINAAAGKDPAWTCSFDETGNRFAFTAKEPGAGPLFRYVADDGRAGVYLGEMMKLENGQARLVSGADAVKLPAESVIEAAAAIQDRQPGWYALAVAAQLPDGVLQEVSDWTQAAPRKIFGVTTTNPQHIEFAAGNVFKRLFDKSNYRTVGTYDKTDPYAILSFLARGLSVNFAANNSTLTMKFKTLPTVEADNLGLTEANKCRRLGLNFYTYFDEVAMVAEGTVLGGRFFDEIHILDWFVDAVQKEVFAKLHRSPTKVPLTDLGTPQVIAAVERACREGLRNGAFAPGVWNGDPFGMLETGDYLDEGFYVWCDTVDNLSTSDREKRKMPPIQTAVKLGGAVHGVDVIINFDR</sequence>
<accession>A0A106P6T9</accession>
<evidence type="ECO:0000313" key="2">
    <source>
        <dbReference type="Proteomes" id="UP000068603"/>
    </source>
</evidence>
<dbReference type="EMBL" id="LPHB01000040">
    <property type="protein sequence ID" value="KWA62695.1"/>
    <property type="molecule type" value="Genomic_DNA"/>
</dbReference>
<evidence type="ECO:0008006" key="3">
    <source>
        <dbReference type="Google" id="ProtNLM"/>
    </source>
</evidence>
<reference evidence="1 2" key="1">
    <citation type="submission" date="2015-11" db="EMBL/GenBank/DDBJ databases">
        <title>Expanding the genomic diversity of Burkholderia species for the development of highly accurate diagnostics.</title>
        <authorList>
            <person name="Sahl J."/>
            <person name="Keim P."/>
            <person name="Wagner D."/>
        </authorList>
    </citation>
    <scope>NUCLEOTIDE SEQUENCE [LARGE SCALE GENOMIC DNA]</scope>
    <source>
        <strain evidence="1 2">MSMB1960WGS</strain>
    </source>
</reference>
<proteinExistence type="predicted"/>
<organism evidence="1">
    <name type="scientific">Burkholderia stagnalis</name>
    <dbReference type="NCBI Taxonomy" id="1503054"/>
    <lineage>
        <taxon>Bacteria</taxon>
        <taxon>Pseudomonadati</taxon>
        <taxon>Pseudomonadota</taxon>
        <taxon>Betaproteobacteria</taxon>
        <taxon>Burkholderiales</taxon>
        <taxon>Burkholderiaceae</taxon>
        <taxon>Burkholderia</taxon>
        <taxon>Burkholderia cepacia complex</taxon>
    </lineage>
</organism>